<dbReference type="EMBL" id="QOVK01000002">
    <property type="protein sequence ID" value="RXG25609.1"/>
    <property type="molecule type" value="Genomic_DNA"/>
</dbReference>
<dbReference type="GO" id="GO:0016747">
    <property type="term" value="F:acyltransferase activity, transferring groups other than amino-acyl groups"/>
    <property type="evidence" value="ECO:0007669"/>
    <property type="project" value="InterPro"/>
</dbReference>
<feature type="transmembrane region" description="Helical" evidence="1">
    <location>
        <begin position="318"/>
        <end position="336"/>
    </location>
</feature>
<dbReference type="PANTHER" id="PTHR23028">
    <property type="entry name" value="ACETYLTRANSFERASE"/>
    <property type="match status" value="1"/>
</dbReference>
<feature type="transmembrane region" description="Helical" evidence="1">
    <location>
        <begin position="173"/>
        <end position="202"/>
    </location>
</feature>
<dbReference type="AlphaFoldDB" id="A0A4Q0PH97"/>
<feature type="transmembrane region" description="Helical" evidence="1">
    <location>
        <begin position="12"/>
        <end position="29"/>
    </location>
</feature>
<protein>
    <submittedName>
        <fullName evidence="3">Peptidoglycan/LPS O-acetylase OafA/YrhL</fullName>
    </submittedName>
</protein>
<reference evidence="3 4" key="1">
    <citation type="submission" date="2018-07" db="EMBL/GenBank/DDBJ databases">
        <title>Leeuwenhoekiella genomics.</title>
        <authorList>
            <person name="Tahon G."/>
            <person name="Willems A."/>
        </authorList>
    </citation>
    <scope>NUCLEOTIDE SEQUENCE [LARGE SCALE GENOMIC DNA]</scope>
    <source>
        <strain evidence="3 4">LMG 29608</strain>
    </source>
</reference>
<feature type="transmembrane region" description="Helical" evidence="1">
    <location>
        <begin position="254"/>
        <end position="270"/>
    </location>
</feature>
<proteinExistence type="predicted"/>
<feature type="transmembrane region" description="Helical" evidence="1">
    <location>
        <begin position="87"/>
        <end position="107"/>
    </location>
</feature>
<evidence type="ECO:0000256" key="1">
    <source>
        <dbReference type="SAM" id="Phobius"/>
    </source>
</evidence>
<evidence type="ECO:0000313" key="4">
    <source>
        <dbReference type="Proteomes" id="UP000289859"/>
    </source>
</evidence>
<feature type="transmembrane region" description="Helical" evidence="1">
    <location>
        <begin position="214"/>
        <end position="234"/>
    </location>
</feature>
<dbReference type="Proteomes" id="UP000289859">
    <property type="component" value="Unassembled WGS sequence"/>
</dbReference>
<feature type="domain" description="Acyltransferase 3" evidence="2">
    <location>
        <begin position="14"/>
        <end position="336"/>
    </location>
</feature>
<keyword evidence="4" id="KW-1185">Reference proteome</keyword>
<gene>
    <name evidence="3" type="ORF">DSM02_775</name>
</gene>
<name>A0A4Q0PH97_9FLAO</name>
<evidence type="ECO:0000313" key="3">
    <source>
        <dbReference type="EMBL" id="RXG25609.1"/>
    </source>
</evidence>
<sequence length="369" mass="42370">MHSKPKLSAYNSLFLDLLRVLAALAVVYVHASDQWLSDTYTPPHGGANIGHLGVVVFFVLSGFVISYSTHSKNKGPLAYGIARLSRLYSMVIPALLITACIQALVVYLDPVLSFEYIRGASWPRYILSFFYLSESATWSAAPPINRPLWSLSYEFWYYVIFGLLFFKNTKYRSYLFIGLACVIAGPKIILMMPIWLCGCFAYKLNHRVALPYKSWSLVCLCLFLAGFLYAFLPAIPFKLGVPPLYYSNQFVTDYILGFLIGLALLFMPLTPSPTQVEKWAVRLRKMGDLTFPLYVLHHPLLILWKAVFGFQLDNRIDMWVAFWGVLIISCFLGILLERQRYFWNAFFKRLLNLPVLKTRIYPKLKAIHF</sequence>
<comment type="caution">
    <text evidence="3">The sequence shown here is derived from an EMBL/GenBank/DDBJ whole genome shotgun (WGS) entry which is preliminary data.</text>
</comment>
<keyword evidence="1" id="KW-1133">Transmembrane helix</keyword>
<keyword evidence="1" id="KW-0472">Membrane</keyword>
<dbReference type="InterPro" id="IPR002656">
    <property type="entry name" value="Acyl_transf_3_dom"/>
</dbReference>
<dbReference type="OrthoDB" id="9796461at2"/>
<dbReference type="RefSeq" id="WP_128764421.1">
    <property type="nucleotide sequence ID" value="NZ_JBHUOO010000018.1"/>
</dbReference>
<evidence type="ECO:0000259" key="2">
    <source>
        <dbReference type="Pfam" id="PF01757"/>
    </source>
</evidence>
<dbReference type="Pfam" id="PF01757">
    <property type="entry name" value="Acyl_transf_3"/>
    <property type="match status" value="1"/>
</dbReference>
<keyword evidence="1" id="KW-0812">Transmembrane</keyword>
<feature type="transmembrane region" description="Helical" evidence="1">
    <location>
        <begin position="49"/>
        <end position="67"/>
    </location>
</feature>
<accession>A0A4Q0PH97</accession>
<dbReference type="InterPro" id="IPR050879">
    <property type="entry name" value="Acyltransferase_3"/>
</dbReference>
<organism evidence="3 4">
    <name type="scientific">Leeuwenhoekiella polynyae</name>
    <dbReference type="NCBI Taxonomy" id="1550906"/>
    <lineage>
        <taxon>Bacteria</taxon>
        <taxon>Pseudomonadati</taxon>
        <taxon>Bacteroidota</taxon>
        <taxon>Flavobacteriia</taxon>
        <taxon>Flavobacteriales</taxon>
        <taxon>Flavobacteriaceae</taxon>
        <taxon>Leeuwenhoekiella</taxon>
    </lineage>
</organism>
<feature type="transmembrane region" description="Helical" evidence="1">
    <location>
        <begin position="148"/>
        <end position="167"/>
    </location>
</feature>